<organism evidence="1 2">
    <name type="scientific">Clonostachys solani</name>
    <dbReference type="NCBI Taxonomy" id="160281"/>
    <lineage>
        <taxon>Eukaryota</taxon>
        <taxon>Fungi</taxon>
        <taxon>Dikarya</taxon>
        <taxon>Ascomycota</taxon>
        <taxon>Pezizomycotina</taxon>
        <taxon>Sordariomycetes</taxon>
        <taxon>Hypocreomycetidae</taxon>
        <taxon>Hypocreales</taxon>
        <taxon>Bionectriaceae</taxon>
        <taxon>Clonostachys</taxon>
    </lineage>
</organism>
<dbReference type="AlphaFoldDB" id="A0A9N9YTB2"/>
<dbReference type="Proteomes" id="UP000775872">
    <property type="component" value="Unassembled WGS sequence"/>
</dbReference>
<sequence length="124" mass="13537">MGSSRRASRASSTPSRDVVGGRSKYFGFRDFLDYADEWLTNSRLGRLFHLEGTGKVKENNIPSTSSRVSAAINQSNPEKSRSTFFREIRAGLTTFATMAYIIAVNVSSSLESPLCLLSSGSDDS</sequence>
<evidence type="ECO:0000313" key="1">
    <source>
        <dbReference type="EMBL" id="CAH0044246.1"/>
    </source>
</evidence>
<dbReference type="EMBL" id="CABFOC020000005">
    <property type="protein sequence ID" value="CAH0044246.1"/>
    <property type="molecule type" value="Genomic_DNA"/>
</dbReference>
<comment type="caution">
    <text evidence="1">The sequence shown here is derived from an EMBL/GenBank/DDBJ whole genome shotgun (WGS) entry which is preliminary data.</text>
</comment>
<gene>
    <name evidence="1" type="ORF">CSOL1703_00009985</name>
</gene>
<protein>
    <submittedName>
        <fullName evidence="1">Uncharacterized protein</fullName>
    </submittedName>
</protein>
<accession>A0A9N9YTB2</accession>
<feature type="non-terminal residue" evidence="1">
    <location>
        <position position="1"/>
    </location>
</feature>
<name>A0A9N9YTB2_9HYPO</name>
<reference evidence="1 2" key="2">
    <citation type="submission" date="2021-10" db="EMBL/GenBank/DDBJ databases">
        <authorList>
            <person name="Piombo E."/>
        </authorList>
    </citation>
    <scope>NUCLEOTIDE SEQUENCE [LARGE SCALE GENOMIC DNA]</scope>
</reference>
<keyword evidence="2" id="KW-1185">Reference proteome</keyword>
<proteinExistence type="predicted"/>
<reference evidence="2" key="1">
    <citation type="submission" date="2019-06" db="EMBL/GenBank/DDBJ databases">
        <authorList>
            <person name="Broberg M."/>
        </authorList>
    </citation>
    <scope>NUCLEOTIDE SEQUENCE [LARGE SCALE GENOMIC DNA]</scope>
</reference>
<evidence type="ECO:0000313" key="2">
    <source>
        <dbReference type="Proteomes" id="UP000775872"/>
    </source>
</evidence>
<dbReference type="OrthoDB" id="431212at2759"/>